<feature type="domain" description="GAF" evidence="3">
    <location>
        <begin position="134"/>
        <end position="225"/>
    </location>
</feature>
<evidence type="ECO:0000313" key="4">
    <source>
        <dbReference type="EMBL" id="EFG47888.1"/>
    </source>
</evidence>
<evidence type="ECO:0000256" key="2">
    <source>
        <dbReference type="ARBA" id="ARBA00023163"/>
    </source>
</evidence>
<dbReference type="GO" id="GO:0006355">
    <property type="term" value="P:regulation of DNA-templated transcription"/>
    <property type="evidence" value="ECO:0007669"/>
    <property type="project" value="InterPro"/>
</dbReference>
<dbReference type="EMBL" id="ADNU01000022">
    <property type="protein sequence ID" value="EFG47888.1"/>
    <property type="molecule type" value="Genomic_DNA"/>
</dbReference>
<evidence type="ECO:0000313" key="5">
    <source>
        <dbReference type="Proteomes" id="UP000005714"/>
    </source>
</evidence>
<organism evidence="4 5">
    <name type="scientific">Brevibacterium mcbrellneri ATCC 49030</name>
    <dbReference type="NCBI Taxonomy" id="585530"/>
    <lineage>
        <taxon>Bacteria</taxon>
        <taxon>Bacillati</taxon>
        <taxon>Actinomycetota</taxon>
        <taxon>Actinomycetes</taxon>
        <taxon>Micrococcales</taxon>
        <taxon>Brevibacteriaceae</taxon>
        <taxon>Brevibacterium</taxon>
    </lineage>
</organism>
<keyword evidence="1" id="KW-0805">Transcription regulation</keyword>
<sequence>MVKYPWAEPAFGFDDDPKERADQLRPIHTSAVRHGAHGRANGPRPRPVIEASWQRVRKAGVRQGTPDPQINPDSVPEAFDGIQETHAIDAKALIDFITHAFAPALANSQLVGVLALEGSHVAMRFGSRSAIAHADSIGMVPGALWSETGVGTNAIGITALTGRPTQVHGPEHWCVDQHDWSCSAAPVRNPATGRPIAVLDVSGPVSQSHPAVLGLVQSVASQVELMMEVEHRRRLDALRVKVLPQFQHSGGPLILCDRNGWVLGAIGVEAPDKLDLNAVNDEAVHLVPGIGPASLTVNDDVVVVTPLEQAVNRAEYVLNPVTNELRFVDNNGESVFSLSPRHCAILLCLMHATRPLDVHDIAREVWRSAEVSPVTVRAEMSRLRKRFPHLVSEAPYRVLSTVHIG</sequence>
<keyword evidence="5" id="KW-1185">Reference proteome</keyword>
<evidence type="ECO:0000259" key="3">
    <source>
        <dbReference type="Pfam" id="PF01590"/>
    </source>
</evidence>
<name>D4YLH1_9MICO</name>
<dbReference type="eggNOG" id="COG3284">
    <property type="taxonomic scope" value="Bacteria"/>
</dbReference>
<dbReference type="Proteomes" id="UP000005714">
    <property type="component" value="Unassembled WGS sequence"/>
</dbReference>
<accession>D4YLH1</accession>
<dbReference type="AlphaFoldDB" id="D4YLH1"/>
<reference evidence="4 5" key="1">
    <citation type="submission" date="2010-04" db="EMBL/GenBank/DDBJ databases">
        <authorList>
            <person name="Qin X."/>
            <person name="Bachman B."/>
            <person name="Battles P."/>
            <person name="Bell A."/>
            <person name="Bess C."/>
            <person name="Bickham C."/>
            <person name="Chaboub L."/>
            <person name="Chen D."/>
            <person name="Coyle M."/>
            <person name="Deiros D.R."/>
            <person name="Dinh H."/>
            <person name="Forbes L."/>
            <person name="Fowler G."/>
            <person name="Francisco L."/>
            <person name="Fu Q."/>
            <person name="Gubbala S."/>
            <person name="Hale W."/>
            <person name="Han Y."/>
            <person name="Hemphill L."/>
            <person name="Highlander S.K."/>
            <person name="Hirani K."/>
            <person name="Hogues M."/>
            <person name="Jackson L."/>
            <person name="Jakkamsetti A."/>
            <person name="Javaid M."/>
            <person name="Jiang H."/>
            <person name="Korchina V."/>
            <person name="Kovar C."/>
            <person name="Lara F."/>
            <person name="Lee S."/>
            <person name="Mata R."/>
            <person name="Mathew T."/>
            <person name="Moen C."/>
            <person name="Morales K."/>
            <person name="Munidasa M."/>
            <person name="Nazareth L."/>
            <person name="Ngo R."/>
            <person name="Nguyen L."/>
            <person name="Okwuonu G."/>
            <person name="Ongeri F."/>
            <person name="Patil S."/>
            <person name="Petrosino J."/>
            <person name="Pham C."/>
            <person name="Pham P."/>
            <person name="Pu L.-L."/>
            <person name="Puazo M."/>
            <person name="Raj R."/>
            <person name="Reid J."/>
            <person name="Rouhana J."/>
            <person name="Saada N."/>
            <person name="Shang Y."/>
            <person name="Simmons D."/>
            <person name="Thornton R."/>
            <person name="Warren J."/>
            <person name="Weissenberger G."/>
            <person name="Zhang J."/>
            <person name="Zhang L."/>
            <person name="Zhou C."/>
            <person name="Zhu D."/>
            <person name="Muzny D."/>
            <person name="Worley K."/>
            <person name="Gibbs R."/>
        </authorList>
    </citation>
    <scope>NUCLEOTIDE SEQUENCE [LARGE SCALE GENOMIC DNA]</scope>
    <source>
        <strain evidence="4 5">ATCC 49030</strain>
    </source>
</reference>
<keyword evidence="2" id="KW-0804">Transcription</keyword>
<protein>
    <submittedName>
        <fullName evidence="4">GAF domain protein</fullName>
    </submittedName>
</protein>
<dbReference type="InterPro" id="IPR003018">
    <property type="entry name" value="GAF"/>
</dbReference>
<gene>
    <name evidence="4" type="ORF">HMPREF0183_0781</name>
</gene>
<dbReference type="STRING" id="585530.HMPREF0183_0781"/>
<dbReference type="InterPro" id="IPR016032">
    <property type="entry name" value="Sig_transdc_resp-reg_C-effctor"/>
</dbReference>
<evidence type="ECO:0000256" key="1">
    <source>
        <dbReference type="ARBA" id="ARBA00023015"/>
    </source>
</evidence>
<dbReference type="SUPFAM" id="SSF46894">
    <property type="entry name" value="C-terminal effector domain of the bipartite response regulators"/>
    <property type="match status" value="1"/>
</dbReference>
<dbReference type="Pfam" id="PF01590">
    <property type="entry name" value="GAF"/>
    <property type="match status" value="1"/>
</dbReference>
<dbReference type="Gene3D" id="3.30.450.40">
    <property type="match status" value="1"/>
</dbReference>
<dbReference type="Gene3D" id="1.10.10.10">
    <property type="entry name" value="Winged helix-like DNA-binding domain superfamily/Winged helix DNA-binding domain"/>
    <property type="match status" value="1"/>
</dbReference>
<dbReference type="GO" id="GO:0003677">
    <property type="term" value="F:DNA binding"/>
    <property type="evidence" value="ECO:0007669"/>
    <property type="project" value="InterPro"/>
</dbReference>
<dbReference type="InterPro" id="IPR029016">
    <property type="entry name" value="GAF-like_dom_sf"/>
</dbReference>
<proteinExistence type="predicted"/>
<comment type="caution">
    <text evidence="4">The sequence shown here is derived from an EMBL/GenBank/DDBJ whole genome shotgun (WGS) entry which is preliminary data.</text>
</comment>
<dbReference type="InterPro" id="IPR036388">
    <property type="entry name" value="WH-like_DNA-bd_sf"/>
</dbReference>